<name>A0A918AH50_9PSEU</name>
<proteinExistence type="predicted"/>
<evidence type="ECO:0000313" key="3">
    <source>
        <dbReference type="Proteomes" id="UP000639606"/>
    </source>
</evidence>
<evidence type="ECO:0000313" key="2">
    <source>
        <dbReference type="EMBL" id="GGP35970.1"/>
    </source>
</evidence>
<reference evidence="2" key="1">
    <citation type="journal article" date="2014" name="Int. J. Syst. Evol. Microbiol.">
        <title>Complete genome sequence of Corynebacterium casei LMG S-19264T (=DSM 44701T), isolated from a smear-ripened cheese.</title>
        <authorList>
            <consortium name="US DOE Joint Genome Institute (JGI-PGF)"/>
            <person name="Walter F."/>
            <person name="Albersmeier A."/>
            <person name="Kalinowski J."/>
            <person name="Ruckert C."/>
        </authorList>
    </citation>
    <scope>NUCLEOTIDE SEQUENCE</scope>
    <source>
        <strain evidence="2">JCM 3313</strain>
    </source>
</reference>
<evidence type="ECO:0000256" key="1">
    <source>
        <dbReference type="SAM" id="MobiDB-lite"/>
    </source>
</evidence>
<organism evidence="2 3">
    <name type="scientific">Saccharothrix coeruleofusca</name>
    <dbReference type="NCBI Taxonomy" id="33919"/>
    <lineage>
        <taxon>Bacteria</taxon>
        <taxon>Bacillati</taxon>
        <taxon>Actinomycetota</taxon>
        <taxon>Actinomycetes</taxon>
        <taxon>Pseudonocardiales</taxon>
        <taxon>Pseudonocardiaceae</taxon>
        <taxon>Saccharothrix</taxon>
    </lineage>
</organism>
<dbReference type="EMBL" id="BMRG01000001">
    <property type="protein sequence ID" value="GGP35970.1"/>
    <property type="molecule type" value="Genomic_DNA"/>
</dbReference>
<sequence length="59" mass="6488">MSRATSSHNAPSGASVVEPAARAEFERTHPGRSWADAPAWQRDHFRLTARQRAGVSDDQ</sequence>
<reference evidence="2" key="2">
    <citation type="submission" date="2020-09" db="EMBL/GenBank/DDBJ databases">
        <authorList>
            <person name="Sun Q."/>
            <person name="Ohkuma M."/>
        </authorList>
    </citation>
    <scope>NUCLEOTIDE SEQUENCE</scope>
    <source>
        <strain evidence="2">JCM 3313</strain>
    </source>
</reference>
<feature type="compositionally biased region" description="Polar residues" evidence="1">
    <location>
        <begin position="1"/>
        <end position="12"/>
    </location>
</feature>
<dbReference type="Proteomes" id="UP000639606">
    <property type="component" value="Unassembled WGS sequence"/>
</dbReference>
<protein>
    <submittedName>
        <fullName evidence="2">Uncharacterized protein</fullName>
    </submittedName>
</protein>
<feature type="region of interest" description="Disordered" evidence="1">
    <location>
        <begin position="1"/>
        <end position="40"/>
    </location>
</feature>
<accession>A0A918AH50</accession>
<dbReference type="RefSeq" id="WP_189221256.1">
    <property type="nucleotide sequence ID" value="NZ_BMRG01000001.1"/>
</dbReference>
<keyword evidence="3" id="KW-1185">Reference proteome</keyword>
<dbReference type="AlphaFoldDB" id="A0A918AH50"/>
<gene>
    <name evidence="2" type="ORF">GCM10010185_03710</name>
</gene>
<comment type="caution">
    <text evidence="2">The sequence shown here is derived from an EMBL/GenBank/DDBJ whole genome shotgun (WGS) entry which is preliminary data.</text>
</comment>